<dbReference type="GO" id="GO:0008270">
    <property type="term" value="F:zinc ion binding"/>
    <property type="evidence" value="ECO:0007669"/>
    <property type="project" value="UniProtKB-KW"/>
</dbReference>
<evidence type="ECO:0000256" key="3">
    <source>
        <dbReference type="ARBA" id="ARBA00022723"/>
    </source>
</evidence>
<comment type="caution">
    <text evidence="11">The sequence shown here is derived from an EMBL/GenBank/DDBJ whole genome shotgun (WGS) entry which is preliminary data.</text>
</comment>
<evidence type="ECO:0000256" key="2">
    <source>
        <dbReference type="ARBA" id="ARBA00022473"/>
    </source>
</evidence>
<gene>
    <name evidence="11" type="primary">Znf830</name>
    <name evidence="11" type="ORF">HORVUL_R00041</name>
</gene>
<keyword evidence="9" id="KW-0472">Membrane</keyword>
<keyword evidence="4" id="KW-0863">Zinc-finger</keyword>
<evidence type="ECO:0000256" key="7">
    <source>
        <dbReference type="SAM" id="Coils"/>
    </source>
</evidence>
<dbReference type="OrthoDB" id="77607at2759"/>
<keyword evidence="7" id="KW-0175">Coiled coil</keyword>
<evidence type="ECO:0000259" key="10">
    <source>
        <dbReference type="Pfam" id="PF23406"/>
    </source>
</evidence>
<evidence type="ECO:0000313" key="11">
    <source>
        <dbReference type="EMBL" id="NXU65116.1"/>
    </source>
</evidence>
<evidence type="ECO:0000256" key="1">
    <source>
        <dbReference type="ARBA" id="ARBA00004324"/>
    </source>
</evidence>
<feature type="non-terminal residue" evidence="11">
    <location>
        <position position="291"/>
    </location>
</feature>
<dbReference type="InterPro" id="IPR059039">
    <property type="entry name" value="ZNF380_CC"/>
</dbReference>
<dbReference type="PANTHER" id="PTHR13278">
    <property type="entry name" value="ZINC FINGER PROTEIN 830"/>
    <property type="match status" value="1"/>
</dbReference>
<evidence type="ECO:0000256" key="6">
    <source>
        <dbReference type="ARBA" id="ARBA00023242"/>
    </source>
</evidence>
<keyword evidence="5" id="KW-0862">Zinc</keyword>
<sequence length="291" mass="32824">QRVAELKGTKQTATGSAAGTSSHPVKRRTAETENTDLKRVKGNEREMLARIHPFYILMLLLSCGLFTRLPADFFDEAKQDSASVQLSKGSGPSLLSGNYDDDDEDEEEEQEQSSKSSLVHKTEIPPPTQDVIANSLPADFFDTKTPAAPIVSHSGSIQKAEIQEKVVERKENTAEALPEGFFDDPEVDAKVKWDEFQKAMRQVNTISEAIVAEDDEEGRLDRQIGEIDEQIECYRRVELLRNRQDEMKEKLKEAMRLRAAQEKEEEDVGSEDEEELQDLLSQDWRVKGALL</sequence>
<evidence type="ECO:0000256" key="5">
    <source>
        <dbReference type="ARBA" id="ARBA00022833"/>
    </source>
</evidence>
<evidence type="ECO:0000256" key="8">
    <source>
        <dbReference type="SAM" id="MobiDB-lite"/>
    </source>
</evidence>
<feature type="domain" description="ZNF380 coiled-coil" evidence="10">
    <location>
        <begin position="177"/>
        <end position="246"/>
    </location>
</feature>
<dbReference type="Pfam" id="PF23406">
    <property type="entry name" value="ZNF380_CC"/>
    <property type="match status" value="1"/>
</dbReference>
<keyword evidence="6" id="KW-0539">Nucleus</keyword>
<feature type="compositionally biased region" description="Acidic residues" evidence="8">
    <location>
        <begin position="99"/>
        <end position="111"/>
    </location>
</feature>
<reference evidence="11 12" key="1">
    <citation type="submission" date="2019-09" db="EMBL/GenBank/DDBJ databases">
        <title>Bird 10,000 Genomes (B10K) Project - Family phase.</title>
        <authorList>
            <person name="Zhang G."/>
        </authorList>
    </citation>
    <scope>NUCLEOTIDE SEQUENCE [LARGE SCALE GENOMIC DNA]</scope>
    <source>
        <strain evidence="11">B10K-DU-029-69</strain>
        <tissue evidence="11">Muscle</tissue>
    </source>
</reference>
<keyword evidence="2" id="KW-0217">Developmental protein</keyword>
<dbReference type="PANTHER" id="PTHR13278:SF0">
    <property type="entry name" value="ZINC FINGER PROTEIN 830"/>
    <property type="match status" value="1"/>
</dbReference>
<dbReference type="InterPro" id="IPR040050">
    <property type="entry name" value="ZNF830-like"/>
</dbReference>
<feature type="region of interest" description="Disordered" evidence="8">
    <location>
        <begin position="81"/>
        <end position="133"/>
    </location>
</feature>
<feature type="non-terminal residue" evidence="11">
    <location>
        <position position="1"/>
    </location>
</feature>
<feature type="coiled-coil region" evidence="7">
    <location>
        <begin position="237"/>
        <end position="267"/>
    </location>
</feature>
<evidence type="ECO:0000313" key="12">
    <source>
        <dbReference type="Proteomes" id="UP000558460"/>
    </source>
</evidence>
<dbReference type="GO" id="GO:0044773">
    <property type="term" value="P:mitotic DNA damage checkpoint signaling"/>
    <property type="evidence" value="ECO:0007669"/>
    <property type="project" value="TreeGrafter"/>
</dbReference>
<evidence type="ECO:0000256" key="4">
    <source>
        <dbReference type="ARBA" id="ARBA00022771"/>
    </source>
</evidence>
<dbReference type="Proteomes" id="UP000558460">
    <property type="component" value="Unassembled WGS sequence"/>
</dbReference>
<dbReference type="GO" id="GO:0033260">
    <property type="term" value="P:nuclear DNA replication"/>
    <property type="evidence" value="ECO:0007669"/>
    <property type="project" value="TreeGrafter"/>
</dbReference>
<comment type="subcellular location">
    <subcellularLocation>
        <location evidence="1">Nucleus speckle</location>
    </subcellularLocation>
</comment>
<protein>
    <submittedName>
        <fullName evidence="11">ZN830 protein</fullName>
    </submittedName>
</protein>
<proteinExistence type="predicted"/>
<dbReference type="EMBL" id="VZUA01081749">
    <property type="protein sequence ID" value="NXU65116.1"/>
    <property type="molecule type" value="Genomic_DNA"/>
</dbReference>
<keyword evidence="9" id="KW-0812">Transmembrane</keyword>
<feature type="compositionally biased region" description="Polar residues" evidence="8">
    <location>
        <begin position="9"/>
        <end position="23"/>
    </location>
</feature>
<organism evidence="11 12">
    <name type="scientific">Horornis vulcanius</name>
    <dbReference type="NCBI Taxonomy" id="2585811"/>
    <lineage>
        <taxon>Eukaryota</taxon>
        <taxon>Metazoa</taxon>
        <taxon>Chordata</taxon>
        <taxon>Craniata</taxon>
        <taxon>Vertebrata</taxon>
        <taxon>Euteleostomi</taxon>
        <taxon>Archelosauria</taxon>
        <taxon>Archosauria</taxon>
        <taxon>Dinosauria</taxon>
        <taxon>Saurischia</taxon>
        <taxon>Theropoda</taxon>
        <taxon>Coelurosauria</taxon>
        <taxon>Aves</taxon>
        <taxon>Neognathae</taxon>
        <taxon>Neoaves</taxon>
        <taxon>Telluraves</taxon>
        <taxon>Australaves</taxon>
        <taxon>Passeriformes</taxon>
        <taxon>Sylvioidea</taxon>
        <taxon>Scotocercidae</taxon>
        <taxon>Horornis</taxon>
    </lineage>
</organism>
<accession>A0A7L3MFB5</accession>
<keyword evidence="9" id="KW-1133">Transmembrane helix</keyword>
<feature type="transmembrane region" description="Helical" evidence="9">
    <location>
        <begin position="47"/>
        <end position="67"/>
    </location>
</feature>
<feature type="region of interest" description="Disordered" evidence="8">
    <location>
        <begin position="1"/>
        <end position="32"/>
    </location>
</feature>
<dbReference type="GO" id="GO:0003676">
    <property type="term" value="F:nucleic acid binding"/>
    <property type="evidence" value="ECO:0007669"/>
    <property type="project" value="InterPro"/>
</dbReference>
<evidence type="ECO:0000256" key="9">
    <source>
        <dbReference type="SAM" id="Phobius"/>
    </source>
</evidence>
<name>A0A7L3MFB5_9PASS</name>
<dbReference type="GO" id="GO:0033314">
    <property type="term" value="P:mitotic DNA replication checkpoint signaling"/>
    <property type="evidence" value="ECO:0007669"/>
    <property type="project" value="TreeGrafter"/>
</dbReference>
<dbReference type="GO" id="GO:0005681">
    <property type="term" value="C:spliceosomal complex"/>
    <property type="evidence" value="ECO:0007669"/>
    <property type="project" value="InterPro"/>
</dbReference>
<feature type="compositionally biased region" description="Low complexity" evidence="8">
    <location>
        <begin position="86"/>
        <end position="97"/>
    </location>
</feature>
<keyword evidence="3" id="KW-0479">Metal-binding</keyword>
<keyword evidence="12" id="KW-1185">Reference proteome</keyword>
<dbReference type="AlphaFoldDB" id="A0A7L3MFB5"/>